<dbReference type="PANTHER" id="PTHR47643:SF2">
    <property type="entry name" value="TPR DOMAIN PROTEIN (AFU_ORTHOLOGUE AFUA_5G12710)"/>
    <property type="match status" value="1"/>
</dbReference>
<gene>
    <name evidence="2" type="ORF">CDV36_011537</name>
</gene>
<dbReference type="Proteomes" id="UP000277212">
    <property type="component" value="Unassembled WGS sequence"/>
</dbReference>
<comment type="caution">
    <text evidence="2">The sequence shown here is derived from an EMBL/GenBank/DDBJ whole genome shotgun (WGS) entry which is preliminary data.</text>
</comment>
<dbReference type="PANTHER" id="PTHR47643">
    <property type="entry name" value="TPR DOMAIN PROTEIN (AFU_ORTHOLOGUE AFUA_5G12710)"/>
    <property type="match status" value="1"/>
</dbReference>
<evidence type="ECO:0000313" key="2">
    <source>
        <dbReference type="EMBL" id="RMJ08855.1"/>
    </source>
</evidence>
<dbReference type="OrthoDB" id="438641at2759"/>
<dbReference type="STRING" id="2010991.A0A3M2RVD4"/>
<dbReference type="InterPro" id="IPR046341">
    <property type="entry name" value="SET_dom_sf"/>
</dbReference>
<dbReference type="Pfam" id="PF00856">
    <property type="entry name" value="SET"/>
    <property type="match status" value="1"/>
</dbReference>
<keyword evidence="3" id="KW-1185">Reference proteome</keyword>
<dbReference type="InterPro" id="IPR001214">
    <property type="entry name" value="SET_dom"/>
</dbReference>
<dbReference type="SUPFAM" id="SSF48452">
    <property type="entry name" value="TPR-like"/>
    <property type="match status" value="1"/>
</dbReference>
<dbReference type="EMBL" id="NKUJ01000267">
    <property type="protein sequence ID" value="RMJ08855.1"/>
    <property type="molecule type" value="Genomic_DNA"/>
</dbReference>
<evidence type="ECO:0000259" key="1">
    <source>
        <dbReference type="PROSITE" id="PS50280"/>
    </source>
</evidence>
<protein>
    <recommendedName>
        <fullName evidence="1">SET domain-containing protein</fullName>
    </recommendedName>
</protein>
<proteinExistence type="predicted"/>
<name>A0A3M2RVD4_9HYPO</name>
<dbReference type="SUPFAM" id="SSF82199">
    <property type="entry name" value="SET domain"/>
    <property type="match status" value="1"/>
</dbReference>
<evidence type="ECO:0000313" key="3">
    <source>
        <dbReference type="Proteomes" id="UP000277212"/>
    </source>
</evidence>
<accession>A0A3M2RVD4</accession>
<dbReference type="AlphaFoldDB" id="A0A3M2RVD4"/>
<organism evidence="2 3">
    <name type="scientific">Fusarium kuroshium</name>
    <dbReference type="NCBI Taxonomy" id="2010991"/>
    <lineage>
        <taxon>Eukaryota</taxon>
        <taxon>Fungi</taxon>
        <taxon>Dikarya</taxon>
        <taxon>Ascomycota</taxon>
        <taxon>Pezizomycotina</taxon>
        <taxon>Sordariomycetes</taxon>
        <taxon>Hypocreomycetidae</taxon>
        <taxon>Hypocreales</taxon>
        <taxon>Nectriaceae</taxon>
        <taxon>Fusarium</taxon>
        <taxon>Fusarium solani species complex</taxon>
    </lineage>
</organism>
<reference evidence="2 3" key="1">
    <citation type="submission" date="2017-06" db="EMBL/GenBank/DDBJ databases">
        <title>Comparative genomic analysis of Ambrosia Fusariam Clade fungi.</title>
        <authorList>
            <person name="Stajich J.E."/>
            <person name="Carrillo J."/>
            <person name="Kijimoto T."/>
            <person name="Eskalen A."/>
            <person name="O'Donnell K."/>
            <person name="Kasson M."/>
        </authorList>
    </citation>
    <scope>NUCLEOTIDE SEQUENCE [LARGE SCALE GENOMIC DNA]</scope>
    <source>
        <strain evidence="2">UCR3666</strain>
    </source>
</reference>
<dbReference type="SMART" id="SM00317">
    <property type="entry name" value="SET"/>
    <property type="match status" value="1"/>
</dbReference>
<feature type="domain" description="SET" evidence="1">
    <location>
        <begin position="355"/>
        <end position="543"/>
    </location>
</feature>
<dbReference type="InterPro" id="IPR053209">
    <property type="entry name" value="Gramillin-biosynth_MTr"/>
</dbReference>
<dbReference type="Gene3D" id="1.25.40.10">
    <property type="entry name" value="Tetratricopeptide repeat domain"/>
    <property type="match status" value="1"/>
</dbReference>
<dbReference type="InterPro" id="IPR011990">
    <property type="entry name" value="TPR-like_helical_dom_sf"/>
</dbReference>
<sequence length="738" mass="83002">MDTRDVSESDEFISHMNLIKAAAAKASQRKGEMVTDHPPQQKVIADYYEHFCAEKTPSKKDDNKVNITTTLIPSPYLPCIVPAKDLEEMKITEMRLETHHRGKKVTLRVLTPPERMIGIIAIAQDEQGTAVLLQLYQQPAEELVTGVEILRPGKICIIKEPYFKQTGNGTYSVRVDHLGDIIWLTEGDERIPSHWNNSGAILNSDSASVRLQGNYAVENENWAVAQRLYSMAIQAAKTPEEEQLASLNRSLTNLKLGRPEKALSDAAHGHDPAAPTEKSLFREARALYELRNFDQSMAKLKLLAESYPENKAVGPEMKRVTVRLNEQQKGQYSFARMYKQSEMNPPLIDCADFSAPVEVRTSPGRGQGIFTTKAVSAGELLICEKAFAYSHVNEDDDSVNLMLNMETDKMIVGGQAILLPQIIQKLFHNPEMSRGFFDLHHGDYQSVTVTECDGAPVIDSFLVERIITLNSFGSPRTSRASFQKSITHRTQETTFRTCGVWLLASKMNHSCVSNCRRSFIGDMQIIRATKDLPAGTELTFVYRSPEPLESYQDVQKSLSGWHFVCGCELCLERKATPDATLEKRRAITENLKRLLNNVAFSRVARARVLLSELDQTYVREEPNAPRLELSQHYIALGCHLVEMKQTRAAVAMVVKGLEALGFIIIACPPGWESTQSKLEVKRWGMSTGHLPWAFFQLYRAYEHLAPELCQVARHYLLLSYSMAVGEMDTCKNTIPDFI</sequence>
<dbReference type="Gene3D" id="2.170.270.10">
    <property type="entry name" value="SET domain"/>
    <property type="match status" value="1"/>
</dbReference>
<dbReference type="PROSITE" id="PS50280">
    <property type="entry name" value="SET"/>
    <property type="match status" value="1"/>
</dbReference>